<dbReference type="Pfam" id="PF13273">
    <property type="entry name" value="DUF4064"/>
    <property type="match status" value="1"/>
</dbReference>
<dbReference type="RefSeq" id="WP_212920655.1">
    <property type="nucleotide sequence ID" value="NZ_BORP01000003.1"/>
</dbReference>
<evidence type="ECO:0000313" key="3">
    <source>
        <dbReference type="EMBL" id="GIO27147.1"/>
    </source>
</evidence>
<accession>A0A920C7Y4</accession>
<dbReference type="InterPro" id="IPR025273">
    <property type="entry name" value="DUF4064"/>
</dbReference>
<gene>
    <name evidence="3" type="ORF">J43TS3_17580</name>
</gene>
<name>A0A920C7Y4_9BACI</name>
<protein>
    <recommendedName>
        <fullName evidence="2">DUF4064 domain-containing protein</fullName>
    </recommendedName>
</protein>
<evidence type="ECO:0000313" key="4">
    <source>
        <dbReference type="Proteomes" id="UP000676917"/>
    </source>
</evidence>
<organism evidence="3 4">
    <name type="scientific">Ornithinibacillus bavariensis</name>
    <dbReference type="NCBI Taxonomy" id="545502"/>
    <lineage>
        <taxon>Bacteria</taxon>
        <taxon>Bacillati</taxon>
        <taxon>Bacillota</taxon>
        <taxon>Bacilli</taxon>
        <taxon>Bacillales</taxon>
        <taxon>Bacillaceae</taxon>
        <taxon>Ornithinibacillus</taxon>
    </lineage>
</organism>
<dbReference type="Proteomes" id="UP000676917">
    <property type="component" value="Unassembled WGS sequence"/>
</dbReference>
<dbReference type="AlphaFoldDB" id="A0A920C7Y4"/>
<sequence length="144" mass="15617">MKRTAEVTLGIIGTVFYVFSVLIGALRLWMENNKDYLYDFITENQNEMEFTADDMDIIQEAFNLNLAGGGPLLVIMPILAIILGIVAMVLLKGNKNPIAAGIIFIATGVIYVIVTLGGGILSGILFLIAGILCLARKPKTLIEE</sequence>
<reference evidence="3" key="1">
    <citation type="submission" date="2021-03" db="EMBL/GenBank/DDBJ databases">
        <title>Antimicrobial resistance genes in bacteria isolated from Japanese honey, and their potential for conferring macrolide and lincosamide resistance in the American foulbrood pathogen Paenibacillus larvae.</title>
        <authorList>
            <person name="Okamoto M."/>
            <person name="Kumagai M."/>
            <person name="Kanamori H."/>
            <person name="Takamatsu D."/>
        </authorList>
    </citation>
    <scope>NUCLEOTIDE SEQUENCE</scope>
    <source>
        <strain evidence="3">J43TS3</strain>
    </source>
</reference>
<keyword evidence="1" id="KW-0812">Transmembrane</keyword>
<comment type="caution">
    <text evidence="3">The sequence shown here is derived from an EMBL/GenBank/DDBJ whole genome shotgun (WGS) entry which is preliminary data.</text>
</comment>
<feature type="domain" description="DUF4064" evidence="2">
    <location>
        <begin position="2"/>
        <end position="113"/>
    </location>
</feature>
<feature type="transmembrane region" description="Helical" evidence="1">
    <location>
        <begin position="98"/>
        <end position="114"/>
    </location>
</feature>
<evidence type="ECO:0000256" key="1">
    <source>
        <dbReference type="SAM" id="Phobius"/>
    </source>
</evidence>
<evidence type="ECO:0000259" key="2">
    <source>
        <dbReference type="Pfam" id="PF13273"/>
    </source>
</evidence>
<dbReference type="EMBL" id="BORP01000003">
    <property type="protein sequence ID" value="GIO27147.1"/>
    <property type="molecule type" value="Genomic_DNA"/>
</dbReference>
<proteinExistence type="predicted"/>
<keyword evidence="1" id="KW-1133">Transmembrane helix</keyword>
<keyword evidence="1" id="KW-0472">Membrane</keyword>
<keyword evidence="4" id="KW-1185">Reference proteome</keyword>
<feature type="transmembrane region" description="Helical" evidence="1">
    <location>
        <begin position="7"/>
        <end position="30"/>
    </location>
</feature>
<feature type="transmembrane region" description="Helical" evidence="1">
    <location>
        <begin position="72"/>
        <end position="91"/>
    </location>
</feature>